<dbReference type="InterPro" id="IPR008964">
    <property type="entry name" value="Invasin/intimin_cell_adhesion"/>
</dbReference>
<comment type="caution">
    <text evidence="10">The sequence shown here is derived from an EMBL/GenBank/DDBJ whole genome shotgun (WGS) entry which is preliminary data.</text>
</comment>
<dbReference type="PANTHER" id="PTHR42732">
    <property type="entry name" value="BETA-GALACTOSIDASE"/>
    <property type="match status" value="1"/>
</dbReference>
<reference evidence="10 11" key="1">
    <citation type="submission" date="2018-03" db="EMBL/GenBank/DDBJ databases">
        <title>Genomic Encyclopedia of Type Strains, Phase III (KMG-III): the genomes of soil and plant-associated and newly described type strains.</title>
        <authorList>
            <person name="Whitman W."/>
        </authorList>
    </citation>
    <scope>NUCLEOTIDE SEQUENCE [LARGE SCALE GENOMIC DNA]</scope>
    <source>
        <strain evidence="10 11">CGMCC 1.9313</strain>
    </source>
</reference>
<feature type="domain" description="Glycoside hydrolase family 2 immunoglobulin-like beta-sandwich" evidence="5">
    <location>
        <begin position="188"/>
        <end position="291"/>
    </location>
</feature>
<evidence type="ECO:0000259" key="5">
    <source>
        <dbReference type="Pfam" id="PF00703"/>
    </source>
</evidence>
<proteinExistence type="inferred from homology"/>
<dbReference type="SUPFAM" id="SSF49303">
    <property type="entry name" value="beta-Galactosidase/glucuronidase domain"/>
    <property type="match status" value="1"/>
</dbReference>
<dbReference type="Gene3D" id="2.60.40.10">
    <property type="entry name" value="Immunoglobulins"/>
    <property type="match status" value="3"/>
</dbReference>
<evidence type="ECO:0000259" key="6">
    <source>
        <dbReference type="Pfam" id="PF02836"/>
    </source>
</evidence>
<feature type="domain" description="Glycoside hydrolase family 2 catalytic" evidence="6">
    <location>
        <begin position="299"/>
        <end position="467"/>
    </location>
</feature>
<keyword evidence="2" id="KW-0378">Hydrolase</keyword>
<feature type="domain" description="Glycosyl hydrolases family 2 sugar binding" evidence="7">
    <location>
        <begin position="83"/>
        <end position="176"/>
    </location>
</feature>
<dbReference type="Pfam" id="PF00703">
    <property type="entry name" value="Glyco_hydro_2"/>
    <property type="match status" value="1"/>
</dbReference>
<dbReference type="PRINTS" id="PR00132">
    <property type="entry name" value="GLHYDRLASE2"/>
</dbReference>
<dbReference type="AlphaFoldDB" id="A0A2T0U8Q6"/>
<feature type="domain" description="DUF4982" evidence="8">
    <location>
        <begin position="633"/>
        <end position="689"/>
    </location>
</feature>
<evidence type="ECO:0000313" key="10">
    <source>
        <dbReference type="EMBL" id="PRY54262.1"/>
    </source>
</evidence>
<keyword evidence="11" id="KW-1185">Reference proteome</keyword>
<dbReference type="Pfam" id="PF02836">
    <property type="entry name" value="Glyco_hydro_2_C"/>
    <property type="match status" value="1"/>
</dbReference>
<dbReference type="InterPro" id="IPR013783">
    <property type="entry name" value="Ig-like_fold"/>
</dbReference>
<dbReference type="InterPro" id="IPR032311">
    <property type="entry name" value="DUF4982"/>
</dbReference>
<dbReference type="RefSeq" id="WP_106291317.1">
    <property type="nucleotide sequence ID" value="NZ_PVTH01000002.1"/>
</dbReference>
<dbReference type="PANTHER" id="PTHR42732:SF1">
    <property type="entry name" value="BETA-MANNOSIDASE"/>
    <property type="match status" value="1"/>
</dbReference>
<sequence length="809" mass="91491">MFKVLLLLVLCVSQTLFAGELPRQVIDFNHSWKFHLGDVPEASNPLFKDDAWRSLNLPHDWSIEGDFSKIHPATPGGGALPGGIGWYRKSFDVPASDKSRILYIDFDGVYQNSEVWINGHHLGKRPNGYISFRYELSRFLRFGKRNVISVKVDNSRQPNSRWYSGSGIYRRVRLVKVNPLHVPQYGTFVTTPVVSKERADVSIETTVLNASDKRAAVKLNTIIRDGEGVEVTSVWHTQPVEPGKSVLFNQKTELLNPQLWSVETPELYTGVSRIYIGNKLMDTYETKFGIRTFHFDSEKGFTLNGVPAKIQGVCNHHDLGALGSAFNRRAAERQLEILKGMGCNGIRTAHNPPAPELLELCDRMGFIVMNEAFDIWKKQKNLFDYHLDWEQWHRRDLEDLVRRDRNHPSIFVWSVGNEIQEQWGDEAKGDTVGRVIARELIAIVRDLDTTRAITTANNEINTYNNLLKSGAFDLIGYNYNHRLWKDFHKRWPGKKLVVTESTSALQTRGHYDLIPFDTIRRWPEAWDKPIKGGGNTDFTVSAYDHVSAPWGSTHEESLKELHYSPHVSGMYVWTGFDYLGEPTPYTWPARSSYFGIVDLAGFPKDVYWLYKSVWTEKPVLHVYPHWNWKAGDTVDVVAYYSQADEVELFLNGKSLGSKNKTGRVMHVKWRVPFENGHLYAVSRKQGAEVLTKELHTAGKPAKIELIADRSSIGADGKDLSFITVKILDDEGIVVPSADNLIKFKVTGQGFLNAVDNGSPTSHERFKTDSRKVFNGLALAIVQSSGAIGDIKVEATCADLQSAKLVIKAQ</sequence>
<dbReference type="EMBL" id="PVTH01000002">
    <property type="protein sequence ID" value="PRY54262.1"/>
    <property type="molecule type" value="Genomic_DNA"/>
</dbReference>
<dbReference type="PROSITE" id="PS00608">
    <property type="entry name" value="GLYCOSYL_HYDROL_F2_2"/>
    <property type="match status" value="1"/>
</dbReference>
<dbReference type="InterPro" id="IPR006102">
    <property type="entry name" value="Ig-like_GH2"/>
</dbReference>
<dbReference type="InterPro" id="IPR051913">
    <property type="entry name" value="GH2_Domain-Containing"/>
</dbReference>
<name>A0A2T0U8Q6_9SPHI</name>
<dbReference type="InterPro" id="IPR008979">
    <property type="entry name" value="Galactose-bd-like_sf"/>
</dbReference>
<dbReference type="InterPro" id="IPR006104">
    <property type="entry name" value="Glyco_hydro_2_N"/>
</dbReference>
<evidence type="ECO:0000256" key="2">
    <source>
        <dbReference type="ARBA" id="ARBA00022801"/>
    </source>
</evidence>
<dbReference type="Pfam" id="PF02837">
    <property type="entry name" value="Glyco_hydro_2_N"/>
    <property type="match status" value="1"/>
</dbReference>
<feature type="signal peptide" evidence="4">
    <location>
        <begin position="1"/>
        <end position="18"/>
    </location>
</feature>
<keyword evidence="3" id="KW-0326">Glycosidase</keyword>
<gene>
    <name evidence="10" type="ORF">B0I27_10228</name>
</gene>
<dbReference type="GO" id="GO:0004553">
    <property type="term" value="F:hydrolase activity, hydrolyzing O-glycosyl compounds"/>
    <property type="evidence" value="ECO:0007669"/>
    <property type="project" value="InterPro"/>
</dbReference>
<feature type="chain" id="PRO_5015554064" evidence="4">
    <location>
        <begin position="19"/>
        <end position="809"/>
    </location>
</feature>
<dbReference type="InterPro" id="IPR023232">
    <property type="entry name" value="Glyco_hydro_2_AS"/>
</dbReference>
<protein>
    <submittedName>
        <fullName evidence="10">Beta-galactosidase</fullName>
    </submittedName>
</protein>
<organism evidence="10 11">
    <name type="scientific">Arcticibacter pallidicorallinus</name>
    <dbReference type="NCBI Taxonomy" id="1259464"/>
    <lineage>
        <taxon>Bacteria</taxon>
        <taxon>Pseudomonadati</taxon>
        <taxon>Bacteroidota</taxon>
        <taxon>Sphingobacteriia</taxon>
        <taxon>Sphingobacteriales</taxon>
        <taxon>Sphingobacteriaceae</taxon>
        <taxon>Arcticibacter</taxon>
    </lineage>
</organism>
<dbReference type="InterPro" id="IPR006101">
    <property type="entry name" value="Glyco_hydro_2"/>
</dbReference>
<dbReference type="InterPro" id="IPR036156">
    <property type="entry name" value="Beta-gal/glucu_dom_sf"/>
</dbReference>
<dbReference type="InterPro" id="IPR040605">
    <property type="entry name" value="Glyco_hydro2_dom5"/>
</dbReference>
<evidence type="ECO:0000259" key="8">
    <source>
        <dbReference type="Pfam" id="PF16355"/>
    </source>
</evidence>
<feature type="domain" description="Glycoside hydrolase family 2" evidence="9">
    <location>
        <begin position="703"/>
        <end position="804"/>
    </location>
</feature>
<dbReference type="GO" id="GO:0005975">
    <property type="term" value="P:carbohydrate metabolic process"/>
    <property type="evidence" value="ECO:0007669"/>
    <property type="project" value="InterPro"/>
</dbReference>
<dbReference type="Gene3D" id="2.60.120.260">
    <property type="entry name" value="Galactose-binding domain-like"/>
    <property type="match status" value="1"/>
</dbReference>
<evidence type="ECO:0000256" key="3">
    <source>
        <dbReference type="ARBA" id="ARBA00023295"/>
    </source>
</evidence>
<comment type="similarity">
    <text evidence="1">Belongs to the glycosyl hydrolase 2 family.</text>
</comment>
<dbReference type="Pfam" id="PF16355">
    <property type="entry name" value="DUF4982"/>
    <property type="match status" value="1"/>
</dbReference>
<accession>A0A2T0U8Q6</accession>
<dbReference type="SUPFAM" id="SSF49785">
    <property type="entry name" value="Galactose-binding domain-like"/>
    <property type="match status" value="1"/>
</dbReference>
<evidence type="ECO:0000256" key="1">
    <source>
        <dbReference type="ARBA" id="ARBA00007401"/>
    </source>
</evidence>
<keyword evidence="4" id="KW-0732">Signal</keyword>
<dbReference type="SUPFAM" id="SSF51445">
    <property type="entry name" value="(Trans)glycosidases"/>
    <property type="match status" value="1"/>
</dbReference>
<dbReference type="SUPFAM" id="SSF49373">
    <property type="entry name" value="Invasin/intimin cell-adhesion fragments"/>
    <property type="match status" value="1"/>
</dbReference>
<evidence type="ECO:0000256" key="4">
    <source>
        <dbReference type="SAM" id="SignalP"/>
    </source>
</evidence>
<dbReference type="Gene3D" id="3.20.20.80">
    <property type="entry name" value="Glycosidases"/>
    <property type="match status" value="1"/>
</dbReference>
<dbReference type="Pfam" id="PF18565">
    <property type="entry name" value="Glyco_hydro2_C5"/>
    <property type="match status" value="1"/>
</dbReference>
<dbReference type="Proteomes" id="UP000238034">
    <property type="component" value="Unassembled WGS sequence"/>
</dbReference>
<dbReference type="OrthoDB" id="9801077at2"/>
<evidence type="ECO:0000259" key="7">
    <source>
        <dbReference type="Pfam" id="PF02837"/>
    </source>
</evidence>
<dbReference type="InterPro" id="IPR017853">
    <property type="entry name" value="GH"/>
</dbReference>
<evidence type="ECO:0000259" key="9">
    <source>
        <dbReference type="Pfam" id="PF18565"/>
    </source>
</evidence>
<evidence type="ECO:0000313" key="11">
    <source>
        <dbReference type="Proteomes" id="UP000238034"/>
    </source>
</evidence>
<dbReference type="InterPro" id="IPR006103">
    <property type="entry name" value="Glyco_hydro_2_cat"/>
</dbReference>